<reference evidence="1 2" key="1">
    <citation type="journal article" date="2024" name="ISME J.">
        <title>Tailless and filamentous prophages are predominant in marine Vibrio.</title>
        <authorList>
            <person name="Steensen K."/>
            <person name="Seneca J."/>
            <person name="Bartlau N."/>
            <person name="Yu X.A."/>
            <person name="Hussain F.A."/>
            <person name="Polz M.F."/>
        </authorList>
    </citation>
    <scope>NUCLEOTIDE SEQUENCE [LARGE SCALE GENOMIC DNA]</scope>
    <source>
        <strain evidence="1 2">10N.222.51.A1</strain>
    </source>
</reference>
<dbReference type="EMBL" id="JBFRUW010000066">
    <property type="protein sequence ID" value="MFA0570173.1"/>
    <property type="molecule type" value="Genomic_DNA"/>
</dbReference>
<dbReference type="RefSeq" id="WP_372267545.1">
    <property type="nucleotide sequence ID" value="NZ_JBFRUW010000066.1"/>
</dbReference>
<proteinExistence type="predicted"/>
<keyword evidence="2" id="KW-1185">Reference proteome</keyword>
<evidence type="ECO:0000313" key="1">
    <source>
        <dbReference type="EMBL" id="MFA0570173.1"/>
    </source>
</evidence>
<gene>
    <name evidence="1" type="ORF">AB4566_18020</name>
</gene>
<comment type="caution">
    <text evidence="1">The sequence shown here is derived from an EMBL/GenBank/DDBJ whole genome shotgun (WGS) entry which is preliminary data.</text>
</comment>
<protein>
    <submittedName>
        <fullName evidence="1">Uncharacterized protein</fullName>
    </submittedName>
</protein>
<name>A0ABV4NFR5_9VIBR</name>
<organism evidence="1 2">
    <name type="scientific">Vibrio gallaecicus</name>
    <dbReference type="NCBI Taxonomy" id="552386"/>
    <lineage>
        <taxon>Bacteria</taxon>
        <taxon>Pseudomonadati</taxon>
        <taxon>Pseudomonadota</taxon>
        <taxon>Gammaproteobacteria</taxon>
        <taxon>Vibrionales</taxon>
        <taxon>Vibrionaceae</taxon>
        <taxon>Vibrio</taxon>
    </lineage>
</organism>
<evidence type="ECO:0000313" key="2">
    <source>
        <dbReference type="Proteomes" id="UP001570417"/>
    </source>
</evidence>
<dbReference type="Proteomes" id="UP001570417">
    <property type="component" value="Unassembled WGS sequence"/>
</dbReference>
<accession>A0ABV4NFR5</accession>
<sequence length="236" mass="27840">MISWDHPELKSSLEKRYGLGHQELAFKSLDSIFQNQDFSRYHYSEIDRLISEHMTDKKSVKDYFRLVMSTDANVKESEFIFRTSCKAHIISLLRHLHCAPDLLAHTIYYCLGFNLNDESFLEESKVTLYQVKLILKQKSEYKSLLKLVNCLTNNDDYKYLQDWGNHTKHRANVVPNLTYSLVSTGKDIYNFTFEAFSFKGREYPVESVMSFLNREYDRESEQIILIGMEINKLVEK</sequence>